<proteinExistence type="predicted"/>
<dbReference type="Pfam" id="PF07693">
    <property type="entry name" value="KAP_NTPase"/>
    <property type="match status" value="1"/>
</dbReference>
<organism evidence="2 3">
    <name type="scientific">Bifidobacterium asteroides</name>
    <dbReference type="NCBI Taxonomy" id="1684"/>
    <lineage>
        <taxon>Bacteria</taxon>
        <taxon>Bacillati</taxon>
        <taxon>Actinomycetota</taxon>
        <taxon>Actinomycetes</taxon>
        <taxon>Bifidobacteriales</taxon>
        <taxon>Bifidobacteriaceae</taxon>
        <taxon>Bifidobacterium</taxon>
    </lineage>
</organism>
<accession>A0A2N3RA93</accession>
<dbReference type="RefSeq" id="WP_180335421.1">
    <property type="nucleotide sequence ID" value="NZ_PCHJ01000015.1"/>
</dbReference>
<evidence type="ECO:0000313" key="2">
    <source>
        <dbReference type="EMBL" id="PKV09404.1"/>
    </source>
</evidence>
<dbReference type="SUPFAM" id="SSF52540">
    <property type="entry name" value="P-loop containing nucleoside triphosphate hydrolases"/>
    <property type="match status" value="1"/>
</dbReference>
<dbReference type="PANTHER" id="PTHR22674">
    <property type="entry name" value="NTPASE, KAP FAMILY P-LOOP DOMAIN-CONTAINING 1"/>
    <property type="match status" value="1"/>
</dbReference>
<reference evidence="2 3" key="1">
    <citation type="submission" date="2017-10" db="EMBL/GenBank/DDBJ databases">
        <title>Bifidobacterium genomics.</title>
        <authorList>
            <person name="Lugli G.A."/>
            <person name="Milani C."/>
            <person name="Mancabelli L."/>
        </authorList>
    </citation>
    <scope>NUCLEOTIDE SEQUENCE [LARGE SCALE GENOMIC DNA]</scope>
    <source>
        <strain evidence="2 3">1460B</strain>
    </source>
</reference>
<name>A0A2N3RA93_9BIFI</name>
<protein>
    <submittedName>
        <fullName evidence="2">KAP family P-loop domain-containing protein</fullName>
    </submittedName>
</protein>
<dbReference type="Gene3D" id="3.40.50.300">
    <property type="entry name" value="P-loop containing nucleotide triphosphate hydrolases"/>
    <property type="match status" value="1"/>
</dbReference>
<dbReference type="Proteomes" id="UP000233731">
    <property type="component" value="Unassembled WGS sequence"/>
</dbReference>
<dbReference type="AlphaFoldDB" id="A0A2N3RA93"/>
<sequence length="784" mass="88763">MQHSSWLFDEPITDKYEDKYQRAEYTQNLADTLLNSTDPNGLIIGIHGPWGSGKTSLKNLLINALKASENTNKCHIIEFEPWMYSGSGQVVSLLFKQIAQTLFKKTNSVSRTALQLAAFSNRWSSLLSALSNLVSSSSSYTINLIATFFNNIGDYLNPYNPDMQVLAEQRGKLKKKLNATKTKIIVFIDDLDRLTDAEIAEMLRAVKAVGDLPYVTYVLLYDRDVVTKSLDKTYHNKGDEYLEKIIQVPIGIPEPPRDVIEKMLASEIENIIQFDTREPIALSSSDLSPIPFIDIGQTCIAPFVNNLRDAIRLTNEFKIRYQVLKDDVEPGDLLGITSLEVFRPSLYRWIIEHKNLICSHNAPSTLTSRLSTETSIDHISDKLEKSLKNMELSDGETGKQDSEAVKALFPFAKASTSRYDGQKNISRTYLDPNGADRHIFRPEHFDTYFRLSIEQDKLHENGYKEFLLYDPLRRTDIDKRHWDIFKDSLFAGKAGKYLGNSENNRAAKVIAFCLDLEAEYSSLNQGYMTLNVVLRILNTGYGYKDYETLFDALTQQILDSDSPLSLVLCAYLAYRMHTQLSPEAGTEKIHHKINYLSGDLPRIYILDSLIQSNDWENNINVLYNKLCDRLKTWDSKSTKNPLSGKVMSIYANCIPALFDKNEDQYAAFIVLSHMVDKEHFILFTLDALVQKDGAKYVMNLPLIQQLINADAYKATIKKLIHDISFRNDFDGIINFESVAAYQVVLQNAVSANSVSAGKVATVVEEWKKQINTQSSPGPSSTVYA</sequence>
<feature type="domain" description="KAP NTPase" evidence="1">
    <location>
        <begin position="22"/>
        <end position="323"/>
    </location>
</feature>
<evidence type="ECO:0000259" key="1">
    <source>
        <dbReference type="Pfam" id="PF07693"/>
    </source>
</evidence>
<dbReference type="PANTHER" id="PTHR22674:SF6">
    <property type="entry name" value="NTPASE KAP FAMILY P-LOOP DOMAIN-CONTAINING PROTEIN 1"/>
    <property type="match status" value="1"/>
</dbReference>
<dbReference type="InterPro" id="IPR052754">
    <property type="entry name" value="NTPase_KAP_P-loop"/>
</dbReference>
<gene>
    <name evidence="2" type="ORF">CQR44_0937</name>
</gene>
<dbReference type="InterPro" id="IPR027417">
    <property type="entry name" value="P-loop_NTPase"/>
</dbReference>
<dbReference type="InterPro" id="IPR011646">
    <property type="entry name" value="KAP_P-loop"/>
</dbReference>
<evidence type="ECO:0000313" key="3">
    <source>
        <dbReference type="Proteomes" id="UP000233731"/>
    </source>
</evidence>
<comment type="caution">
    <text evidence="2">The sequence shown here is derived from an EMBL/GenBank/DDBJ whole genome shotgun (WGS) entry which is preliminary data.</text>
</comment>
<dbReference type="EMBL" id="PCHJ01000015">
    <property type="protein sequence ID" value="PKV09404.1"/>
    <property type="molecule type" value="Genomic_DNA"/>
</dbReference>